<dbReference type="EMBL" id="CP099631">
    <property type="protein sequence ID" value="UTM21792.1"/>
    <property type="molecule type" value="Genomic_DNA"/>
</dbReference>
<organism evidence="1 2">
    <name type="scientific">Dyadobacter chenhuakuii</name>
    <dbReference type="NCBI Taxonomy" id="2909339"/>
    <lineage>
        <taxon>Bacteria</taxon>
        <taxon>Pseudomonadati</taxon>
        <taxon>Bacteroidota</taxon>
        <taxon>Cytophagia</taxon>
        <taxon>Cytophagales</taxon>
        <taxon>Spirosomataceae</taxon>
        <taxon>Dyadobacter</taxon>
    </lineage>
</organism>
<dbReference type="RefSeq" id="WP_254414234.1">
    <property type="nucleotide sequence ID" value="NZ_CP099631.1"/>
</dbReference>
<proteinExistence type="predicted"/>
<protein>
    <submittedName>
        <fullName evidence="1">Uncharacterized protein</fullName>
    </submittedName>
</protein>
<dbReference type="Proteomes" id="UP001055420">
    <property type="component" value="Plasmid unnamed"/>
</dbReference>
<keyword evidence="2" id="KW-1185">Reference proteome</keyword>
<gene>
    <name evidence="1" type="ORF">NFI80_25295</name>
</gene>
<accession>A0ABY5EA16</accession>
<name>A0ABY5EA16_9BACT</name>
<reference evidence="1" key="1">
    <citation type="submission" date="2022-06" db="EMBL/GenBank/DDBJ databases">
        <title>Novel species in genus Dyadobacter.</title>
        <authorList>
            <person name="Ma C."/>
        </authorList>
    </citation>
    <scope>NUCLEOTIDE SEQUENCE</scope>
    <source>
        <strain evidence="1">CY22</strain>
        <plasmid evidence="1">unnamed</plasmid>
    </source>
</reference>
<keyword evidence="1" id="KW-0614">Plasmid</keyword>
<evidence type="ECO:0000313" key="2">
    <source>
        <dbReference type="Proteomes" id="UP001055420"/>
    </source>
</evidence>
<sequence>MKNVSTVNVVIDIPHEIHQEVIGNLPFSLAEFAGITQQGLLIGQVESGDNIEDYRQILKGLALRRFRLEFGAFKTRSYQNKENPYELLLSIKKTKQYNAFKQSLVQGIAMVPIKDVEWLIASEIPMSYDETMEAVSHFQPKRVKSFLVSRLLLTREASGYVEFDLPLTQESLPLFPLL</sequence>
<evidence type="ECO:0000313" key="1">
    <source>
        <dbReference type="EMBL" id="UTM21792.1"/>
    </source>
</evidence>
<geneLocation type="plasmid" evidence="1 2">
    <name>unnamed</name>
</geneLocation>